<dbReference type="EMBL" id="HBFR01013964">
    <property type="protein sequence ID" value="CAD8882987.1"/>
    <property type="molecule type" value="Transcribed_RNA"/>
</dbReference>
<protein>
    <recommendedName>
        <fullName evidence="4">ShKT domain-containing protein</fullName>
    </recommendedName>
</protein>
<organism evidence="3">
    <name type="scientific">Corethron hystrix</name>
    <dbReference type="NCBI Taxonomy" id="216773"/>
    <lineage>
        <taxon>Eukaryota</taxon>
        <taxon>Sar</taxon>
        <taxon>Stramenopiles</taxon>
        <taxon>Ochrophyta</taxon>
        <taxon>Bacillariophyta</taxon>
        <taxon>Coscinodiscophyceae</taxon>
        <taxon>Corethrophycidae</taxon>
        <taxon>Corethrales</taxon>
        <taxon>Corethraceae</taxon>
        <taxon>Corethron</taxon>
    </lineage>
</organism>
<feature type="compositionally biased region" description="Polar residues" evidence="1">
    <location>
        <begin position="232"/>
        <end position="250"/>
    </location>
</feature>
<keyword evidence="2" id="KW-0732">Signal</keyword>
<feature type="compositionally biased region" description="Polar residues" evidence="1">
    <location>
        <begin position="169"/>
        <end position="191"/>
    </location>
</feature>
<name>A0A7S1BEW9_9STRA</name>
<evidence type="ECO:0008006" key="4">
    <source>
        <dbReference type="Google" id="ProtNLM"/>
    </source>
</evidence>
<evidence type="ECO:0000256" key="2">
    <source>
        <dbReference type="SAM" id="SignalP"/>
    </source>
</evidence>
<feature type="region of interest" description="Disordered" evidence="1">
    <location>
        <begin position="128"/>
        <end position="191"/>
    </location>
</feature>
<evidence type="ECO:0000256" key="1">
    <source>
        <dbReference type="SAM" id="MobiDB-lite"/>
    </source>
</evidence>
<dbReference type="AlphaFoldDB" id="A0A7S1BEW9"/>
<feature type="region of interest" description="Disordered" evidence="1">
    <location>
        <begin position="203"/>
        <end position="266"/>
    </location>
</feature>
<feature type="chain" id="PRO_5031010904" description="ShKT domain-containing protein" evidence="2">
    <location>
        <begin position="17"/>
        <end position="410"/>
    </location>
</feature>
<evidence type="ECO:0000313" key="3">
    <source>
        <dbReference type="EMBL" id="CAD8882987.1"/>
    </source>
</evidence>
<accession>A0A7S1BEW9</accession>
<feature type="signal peptide" evidence="2">
    <location>
        <begin position="1"/>
        <end position="16"/>
    </location>
</feature>
<feature type="compositionally biased region" description="Pro residues" evidence="1">
    <location>
        <begin position="208"/>
        <end position="218"/>
    </location>
</feature>
<gene>
    <name evidence="3" type="ORF">CHYS00102_LOCUS10182</name>
</gene>
<proteinExistence type="predicted"/>
<feature type="region of interest" description="Disordered" evidence="1">
    <location>
        <begin position="296"/>
        <end position="317"/>
    </location>
</feature>
<reference evidence="3" key="1">
    <citation type="submission" date="2021-01" db="EMBL/GenBank/DDBJ databases">
        <authorList>
            <person name="Corre E."/>
            <person name="Pelletier E."/>
            <person name="Niang G."/>
            <person name="Scheremetjew M."/>
            <person name="Finn R."/>
            <person name="Kale V."/>
            <person name="Holt S."/>
            <person name="Cochrane G."/>
            <person name="Meng A."/>
            <person name="Brown T."/>
            <person name="Cohen L."/>
        </authorList>
    </citation>
    <scope>NUCLEOTIDE SEQUENCE</scope>
    <source>
        <strain evidence="3">308</strain>
    </source>
</reference>
<feature type="compositionally biased region" description="Low complexity" evidence="1">
    <location>
        <begin position="219"/>
        <end position="229"/>
    </location>
</feature>
<sequence length="410" mass="45428">MIPIILLLFMTDFAAASGVFNDIQERSVPFEGKKKDLFSRSMLDNTIRRKTLSNNLGCKDDKYFVSKSGYSCGDILAFRSFITCSMLDIVFGLPFDEMLTVMNGCRKTCDTCNLKSFGSSTGSGYNKNAPKAFSKSVQSIKPKKAPTSRPTRLPSNHPVASPSFPPTKHPTSGPTEMPTTKPTQVPSAAPSSIPTFLPSTIPSVSPSTPYPTTIPPSSSPTFSPIDFPSLRPSFNPTRRLTPMPTNSPTRKPSVAPSVKPTLSPSRSLTQTHITSIIFSTEESTLKPINISKEVSPFRRRREKKPTTRPSIYTPPPTLFPSNFPSTNPTSFPTVLDCKDKKDFKVKFYSTLITCSWLHRSTQKKKFCRRNAVYNGASKKIGDVCPEACHKYGKCHFFYKETINIPFFIAI</sequence>